<dbReference type="EMBL" id="CM029039">
    <property type="protein sequence ID" value="KAG2645307.1"/>
    <property type="molecule type" value="Genomic_DNA"/>
</dbReference>
<organism evidence="1 2">
    <name type="scientific">Panicum virgatum</name>
    <name type="common">Blackwell switchgrass</name>
    <dbReference type="NCBI Taxonomy" id="38727"/>
    <lineage>
        <taxon>Eukaryota</taxon>
        <taxon>Viridiplantae</taxon>
        <taxon>Streptophyta</taxon>
        <taxon>Embryophyta</taxon>
        <taxon>Tracheophyta</taxon>
        <taxon>Spermatophyta</taxon>
        <taxon>Magnoliopsida</taxon>
        <taxon>Liliopsida</taxon>
        <taxon>Poales</taxon>
        <taxon>Poaceae</taxon>
        <taxon>PACMAD clade</taxon>
        <taxon>Panicoideae</taxon>
        <taxon>Panicodae</taxon>
        <taxon>Paniceae</taxon>
        <taxon>Panicinae</taxon>
        <taxon>Panicum</taxon>
        <taxon>Panicum sect. Hiantes</taxon>
    </lineage>
</organism>
<gene>
    <name evidence="1" type="ORF">PVAP13_2KG363410</name>
</gene>
<evidence type="ECO:0000313" key="1">
    <source>
        <dbReference type="EMBL" id="KAG2645307.1"/>
    </source>
</evidence>
<name>A0A8T0WGM2_PANVG</name>
<dbReference type="Proteomes" id="UP000823388">
    <property type="component" value="Chromosome 2K"/>
</dbReference>
<dbReference type="AlphaFoldDB" id="A0A8T0WGM2"/>
<evidence type="ECO:0000313" key="2">
    <source>
        <dbReference type="Proteomes" id="UP000823388"/>
    </source>
</evidence>
<proteinExistence type="predicted"/>
<keyword evidence="2" id="KW-1185">Reference proteome</keyword>
<protein>
    <submittedName>
        <fullName evidence="1">Uncharacterized protein</fullName>
    </submittedName>
</protein>
<sequence>MAEWGARVTRRRKSEGCGHGCARNATAMRRGAEDAAVSGDTRSGWCLATFCCMEDGDRCKAAGVSGKVARDGRRGDSRGGRYLKYRPPWDPTSRSIGHVRLRSRIAKRSSSNSDATDRAVRVHGRGGRRELLASIGEGRLPARCGLSV</sequence>
<comment type="caution">
    <text evidence="1">The sequence shown here is derived from an EMBL/GenBank/DDBJ whole genome shotgun (WGS) entry which is preliminary data.</text>
</comment>
<accession>A0A8T0WGM2</accession>
<reference evidence="1" key="1">
    <citation type="submission" date="2020-05" db="EMBL/GenBank/DDBJ databases">
        <title>WGS assembly of Panicum virgatum.</title>
        <authorList>
            <person name="Lovell J.T."/>
            <person name="Jenkins J."/>
            <person name="Shu S."/>
            <person name="Juenger T.E."/>
            <person name="Schmutz J."/>
        </authorList>
    </citation>
    <scope>NUCLEOTIDE SEQUENCE</scope>
    <source>
        <strain evidence="1">AP13</strain>
    </source>
</reference>